<proteinExistence type="predicted"/>
<reference evidence="1 2" key="1">
    <citation type="submission" date="2014-04" db="EMBL/GenBank/DDBJ databases">
        <title>Draft genome sequence of Hydrogenovibrio marinus MH-110, a model organism for aerobic H2 metabolism.</title>
        <authorList>
            <person name="Cha H.J."/>
            <person name="Jo B.H."/>
            <person name="Hwang B.H."/>
        </authorList>
    </citation>
    <scope>NUCLEOTIDE SEQUENCE [LARGE SCALE GENOMIC DNA]</scope>
    <source>
        <strain evidence="1 2">MH-110</strain>
    </source>
</reference>
<dbReference type="Proteomes" id="UP000027341">
    <property type="component" value="Unassembled WGS sequence"/>
</dbReference>
<gene>
    <name evidence="1" type="ORF">EI16_11985</name>
</gene>
<name>A0A066ZM92_HYDMR</name>
<protein>
    <submittedName>
        <fullName evidence="1">Uncharacterized protein</fullName>
    </submittedName>
</protein>
<sequence>MIQVMIMVVISMVLAAWGVESSSLELGVFALVVAVWGSAMYVGEALKPNAGKKDELSSESEEKSV</sequence>
<dbReference type="EMBL" id="JMIU01000002">
    <property type="protein sequence ID" value="KDN94617.1"/>
    <property type="molecule type" value="Genomic_DNA"/>
</dbReference>
<accession>A0A066ZM92</accession>
<evidence type="ECO:0000313" key="1">
    <source>
        <dbReference type="EMBL" id="KDN94617.1"/>
    </source>
</evidence>
<dbReference type="RefSeq" id="WP_029913741.1">
    <property type="nucleotide sequence ID" value="NZ_JMIU01000002.1"/>
</dbReference>
<keyword evidence="2" id="KW-1185">Reference proteome</keyword>
<evidence type="ECO:0000313" key="2">
    <source>
        <dbReference type="Proteomes" id="UP000027341"/>
    </source>
</evidence>
<comment type="caution">
    <text evidence="1">The sequence shown here is derived from an EMBL/GenBank/DDBJ whole genome shotgun (WGS) entry which is preliminary data.</text>
</comment>
<dbReference type="AlphaFoldDB" id="A0A066ZM92"/>
<dbReference type="STRING" id="28885.EI16_11985"/>
<organism evidence="1 2">
    <name type="scientific">Hydrogenovibrio marinus</name>
    <dbReference type="NCBI Taxonomy" id="28885"/>
    <lineage>
        <taxon>Bacteria</taxon>
        <taxon>Pseudomonadati</taxon>
        <taxon>Pseudomonadota</taxon>
        <taxon>Gammaproteobacteria</taxon>
        <taxon>Thiotrichales</taxon>
        <taxon>Piscirickettsiaceae</taxon>
        <taxon>Hydrogenovibrio</taxon>
    </lineage>
</organism>